<evidence type="ECO:0000259" key="2">
    <source>
        <dbReference type="Pfam" id="PF20152"/>
    </source>
</evidence>
<dbReference type="InterPro" id="IPR045339">
    <property type="entry name" value="DUF6534"/>
</dbReference>
<reference evidence="3 4" key="1">
    <citation type="submission" date="2014-04" db="EMBL/GenBank/DDBJ databases">
        <title>Evolutionary Origins and Diversification of the Mycorrhizal Mutualists.</title>
        <authorList>
            <consortium name="DOE Joint Genome Institute"/>
            <consortium name="Mycorrhizal Genomics Consortium"/>
            <person name="Kohler A."/>
            <person name="Kuo A."/>
            <person name="Nagy L.G."/>
            <person name="Floudas D."/>
            <person name="Copeland A."/>
            <person name="Barry K.W."/>
            <person name="Cichocki N."/>
            <person name="Veneault-Fourrey C."/>
            <person name="LaButti K."/>
            <person name="Lindquist E.A."/>
            <person name="Lipzen A."/>
            <person name="Lundell T."/>
            <person name="Morin E."/>
            <person name="Murat C."/>
            <person name="Riley R."/>
            <person name="Ohm R."/>
            <person name="Sun H."/>
            <person name="Tunlid A."/>
            <person name="Henrissat B."/>
            <person name="Grigoriev I.V."/>
            <person name="Hibbett D.S."/>
            <person name="Martin F."/>
        </authorList>
    </citation>
    <scope>NUCLEOTIDE SEQUENCE [LARGE SCALE GENOMIC DNA]</scope>
    <source>
        <strain evidence="3 4">MD-312</strain>
    </source>
</reference>
<evidence type="ECO:0000313" key="3">
    <source>
        <dbReference type="EMBL" id="KIJ63607.1"/>
    </source>
</evidence>
<protein>
    <recommendedName>
        <fullName evidence="2">DUF6534 domain-containing protein</fullName>
    </recommendedName>
</protein>
<keyword evidence="1" id="KW-1133">Transmembrane helix</keyword>
<feature type="transmembrane region" description="Helical" evidence="1">
    <location>
        <begin position="77"/>
        <end position="104"/>
    </location>
</feature>
<dbReference type="PANTHER" id="PTHR40465">
    <property type="entry name" value="CHROMOSOME 1, WHOLE GENOME SHOTGUN SEQUENCE"/>
    <property type="match status" value="1"/>
</dbReference>
<evidence type="ECO:0000256" key="1">
    <source>
        <dbReference type="SAM" id="Phobius"/>
    </source>
</evidence>
<dbReference type="HOGENOM" id="CLU_1415332_0_0_1"/>
<dbReference type="EMBL" id="KN839850">
    <property type="protein sequence ID" value="KIJ63607.1"/>
    <property type="molecule type" value="Genomic_DNA"/>
</dbReference>
<accession>A0A0C9WES2</accession>
<dbReference type="OrthoDB" id="2745105at2759"/>
<organism evidence="3 4">
    <name type="scientific">Hydnomerulius pinastri MD-312</name>
    <dbReference type="NCBI Taxonomy" id="994086"/>
    <lineage>
        <taxon>Eukaryota</taxon>
        <taxon>Fungi</taxon>
        <taxon>Dikarya</taxon>
        <taxon>Basidiomycota</taxon>
        <taxon>Agaricomycotina</taxon>
        <taxon>Agaricomycetes</taxon>
        <taxon>Agaricomycetidae</taxon>
        <taxon>Boletales</taxon>
        <taxon>Boletales incertae sedis</taxon>
        <taxon>Leucogyrophana</taxon>
    </lineage>
</organism>
<dbReference type="Proteomes" id="UP000053820">
    <property type="component" value="Unassembled WGS sequence"/>
</dbReference>
<evidence type="ECO:0000313" key="4">
    <source>
        <dbReference type="Proteomes" id="UP000053820"/>
    </source>
</evidence>
<keyword evidence="4" id="KW-1185">Reference proteome</keyword>
<gene>
    <name evidence="3" type="ORF">HYDPIDRAFT_113088</name>
</gene>
<sequence length="192" mass="21318">MVFEQRPLQEDLPGGFNALCYCPASYRDLLYCKCHGPAKYQHHFRAVLDVDITITISLCILLGKGRTGFNEKTDRMLLRLIFISVNTGLCTVVFAFLSVLLFVIYPKELIFTALYFPLGTIYSNTLLASLNVRSYARAGHTPEVYHLQSISSPSSSNKLSAPANRAKSVDLSVRTLNTTGMEDSEESKNPGV</sequence>
<proteinExistence type="predicted"/>
<keyword evidence="1" id="KW-0472">Membrane</keyword>
<dbReference type="PANTHER" id="PTHR40465:SF1">
    <property type="entry name" value="DUF6534 DOMAIN-CONTAINING PROTEIN"/>
    <property type="match status" value="1"/>
</dbReference>
<feature type="transmembrane region" description="Helical" evidence="1">
    <location>
        <begin position="110"/>
        <end position="130"/>
    </location>
</feature>
<name>A0A0C9WES2_9AGAM</name>
<keyword evidence="1" id="KW-0812">Transmembrane</keyword>
<dbReference type="Pfam" id="PF20152">
    <property type="entry name" value="DUF6534"/>
    <property type="match status" value="1"/>
</dbReference>
<feature type="domain" description="DUF6534" evidence="2">
    <location>
        <begin position="50"/>
        <end position="134"/>
    </location>
</feature>
<dbReference type="AlphaFoldDB" id="A0A0C9WES2"/>